<dbReference type="Gene3D" id="3.30.420.10">
    <property type="entry name" value="Ribonuclease H-like superfamily/Ribonuclease H"/>
    <property type="match status" value="1"/>
</dbReference>
<dbReference type="AlphaFoldDB" id="F0WD07"/>
<dbReference type="InterPro" id="IPR025246">
    <property type="entry name" value="IS30-like_HTH"/>
</dbReference>
<dbReference type="InterPro" id="IPR052338">
    <property type="entry name" value="Transposase_5"/>
</dbReference>
<dbReference type="PANTHER" id="PTHR23022">
    <property type="entry name" value="TRANSPOSABLE ELEMENT-RELATED"/>
    <property type="match status" value="1"/>
</dbReference>
<dbReference type="GO" id="GO:0003676">
    <property type="term" value="F:nucleic acid binding"/>
    <property type="evidence" value="ECO:0007669"/>
    <property type="project" value="InterPro"/>
</dbReference>
<dbReference type="Pfam" id="PF13358">
    <property type="entry name" value="DDE_3"/>
    <property type="match status" value="1"/>
</dbReference>
<evidence type="ECO:0000313" key="3">
    <source>
        <dbReference type="EMBL" id="CCA19079.1"/>
    </source>
</evidence>
<evidence type="ECO:0000259" key="1">
    <source>
        <dbReference type="Pfam" id="PF13358"/>
    </source>
</evidence>
<dbReference type="Pfam" id="PF13936">
    <property type="entry name" value="HTH_38"/>
    <property type="match status" value="1"/>
</dbReference>
<reference evidence="3" key="1">
    <citation type="journal article" date="2011" name="PLoS Biol.">
        <title>Gene gain and loss during evolution of obligate parasitism in the white rust pathogen of Arabidopsis thaliana.</title>
        <authorList>
            <person name="Kemen E."/>
            <person name="Gardiner A."/>
            <person name="Schultz-Larsen T."/>
            <person name="Kemen A.C."/>
            <person name="Balmuth A.L."/>
            <person name="Robert-Seilaniantz A."/>
            <person name="Bailey K."/>
            <person name="Holub E."/>
            <person name="Studholme D.J."/>
            <person name="Maclean D."/>
            <person name="Jones J.D."/>
        </authorList>
    </citation>
    <scope>NUCLEOTIDE SEQUENCE</scope>
</reference>
<accession>F0WD07</accession>
<evidence type="ECO:0000259" key="2">
    <source>
        <dbReference type="Pfam" id="PF13936"/>
    </source>
</evidence>
<dbReference type="EMBL" id="FR824108">
    <property type="protein sequence ID" value="CCA19079.1"/>
    <property type="molecule type" value="Genomic_DNA"/>
</dbReference>
<dbReference type="InterPro" id="IPR036388">
    <property type="entry name" value="WH-like_DNA-bd_sf"/>
</dbReference>
<dbReference type="PANTHER" id="PTHR23022:SF129">
    <property type="entry name" value="TRANSPOSABLE ELEMENT TC3 TRANSPOSASE"/>
    <property type="match status" value="1"/>
</dbReference>
<protein>
    <submittedName>
        <fullName evidence="3">Transposable element Tc3 transposase putative</fullName>
    </submittedName>
</protein>
<dbReference type="Gene3D" id="1.10.10.10">
    <property type="entry name" value="Winged helix-like DNA-binding domain superfamily/Winged helix DNA-binding domain"/>
    <property type="match status" value="1"/>
</dbReference>
<dbReference type="HOGENOM" id="CLU_033666_0_2_1"/>
<proteinExistence type="predicted"/>
<name>F0WD07_9STRA</name>
<feature type="domain" description="Tc1-like transposase DDE" evidence="1">
    <location>
        <begin position="140"/>
        <end position="286"/>
    </location>
</feature>
<dbReference type="InterPro" id="IPR038717">
    <property type="entry name" value="Tc1-like_DDE_dom"/>
</dbReference>
<gene>
    <name evidence="3" type="primary">AlNc14C63G4531</name>
    <name evidence="3" type="ORF">ALNC14_052220</name>
</gene>
<feature type="domain" description="Transposase IS30-like HTH" evidence="2">
    <location>
        <begin position="5"/>
        <end position="44"/>
    </location>
</feature>
<reference evidence="3" key="2">
    <citation type="submission" date="2011-02" db="EMBL/GenBank/DDBJ databases">
        <authorList>
            <person name="MacLean D."/>
        </authorList>
    </citation>
    <scope>NUCLEOTIDE SEQUENCE</scope>
</reference>
<dbReference type="InterPro" id="IPR036397">
    <property type="entry name" value="RNaseH_sf"/>
</dbReference>
<organism evidence="3">
    <name type="scientific">Albugo laibachii Nc14</name>
    <dbReference type="NCBI Taxonomy" id="890382"/>
    <lineage>
        <taxon>Eukaryota</taxon>
        <taxon>Sar</taxon>
        <taxon>Stramenopiles</taxon>
        <taxon>Oomycota</taxon>
        <taxon>Peronosporomycetes</taxon>
        <taxon>Albuginales</taxon>
        <taxon>Albuginaceae</taxon>
        <taxon>Albugo</taxon>
    </lineage>
</organism>
<sequence length="325" mass="37193">MGKATELTTAEKNIILRLWKTNMSYRKIAETVGRGKSTVERVVKASGTPVPPSKRGGSVKIDSRTRRLIIRKVSIGAGGAKDALQLPVSVRTVQRCLENTPWIKFKKLRRGPMLKPRHVRARLDWAYENCDLDDFWWVNVMFSDEKEWNMDGPHGYKQWIDTRAKQSVPIRRHSGGGSVMVWGGFCGDRKTTLDFLDGRVTSVKYMATLRNHLQPAFDIETQIFQHDNAAPHAAHHTRTWLKDQGFDVMTWPACSPDLNPIENVWGYMSRHVYANGRQFHSIQELKNAIQQVWDQIPASYLLTLVSSMPKRVQMVKEANGKHIPY</sequence>